<accession>A0A9K3D455</accession>
<dbReference type="AlphaFoldDB" id="A0A9K3D455"/>
<feature type="non-terminal residue" evidence="1">
    <location>
        <position position="1"/>
    </location>
</feature>
<evidence type="ECO:0000313" key="2">
    <source>
        <dbReference type="Proteomes" id="UP000265618"/>
    </source>
</evidence>
<sequence length="55" mass="6116">MGKATVTPERLTQQEVNEQSQLVAKVNGKNWRAVRTVPAVKPLAKKTSLSLEKKK</sequence>
<dbReference type="Proteomes" id="UP000265618">
    <property type="component" value="Unassembled WGS sequence"/>
</dbReference>
<keyword evidence="2" id="KW-1185">Reference proteome</keyword>
<reference evidence="1 2" key="1">
    <citation type="journal article" date="2018" name="PLoS ONE">
        <title>The draft genome of Kipferlia bialata reveals reductive genome evolution in fornicate parasites.</title>
        <authorList>
            <person name="Tanifuji G."/>
            <person name="Takabayashi S."/>
            <person name="Kume K."/>
            <person name="Takagi M."/>
            <person name="Nakayama T."/>
            <person name="Kamikawa R."/>
            <person name="Inagaki Y."/>
            <person name="Hashimoto T."/>
        </authorList>
    </citation>
    <scope>NUCLEOTIDE SEQUENCE [LARGE SCALE GENOMIC DNA]</scope>
    <source>
        <strain evidence="1">NY0173</strain>
    </source>
</reference>
<evidence type="ECO:0000313" key="1">
    <source>
        <dbReference type="EMBL" id="GIQ88734.1"/>
    </source>
</evidence>
<name>A0A9K3D455_9EUKA</name>
<dbReference type="EMBL" id="BDIP01004337">
    <property type="protein sequence ID" value="GIQ88734.1"/>
    <property type="molecule type" value="Genomic_DNA"/>
</dbReference>
<gene>
    <name evidence="1" type="ORF">KIPB_011053</name>
</gene>
<organism evidence="1 2">
    <name type="scientific">Kipferlia bialata</name>
    <dbReference type="NCBI Taxonomy" id="797122"/>
    <lineage>
        <taxon>Eukaryota</taxon>
        <taxon>Metamonada</taxon>
        <taxon>Carpediemonas-like organisms</taxon>
        <taxon>Kipferlia</taxon>
    </lineage>
</organism>
<proteinExistence type="predicted"/>
<protein>
    <submittedName>
        <fullName evidence="1">Uncharacterized protein</fullName>
    </submittedName>
</protein>
<comment type="caution">
    <text evidence="1">The sequence shown here is derived from an EMBL/GenBank/DDBJ whole genome shotgun (WGS) entry which is preliminary data.</text>
</comment>